<protein>
    <submittedName>
        <fullName evidence="1">Uncharacterized protein</fullName>
    </submittedName>
</protein>
<gene>
    <name evidence="1" type="ORF">MYCIT1_LOCUS14125</name>
</gene>
<keyword evidence="2" id="KW-1185">Reference proteome</keyword>
<comment type="caution">
    <text evidence="1">The sequence shown here is derived from an EMBL/GenBank/DDBJ whole genome shotgun (WGS) entry which is preliminary data.</text>
</comment>
<sequence>MTFAAPLPSDPLAYLKIALLSPHFHMACARIQSASVIGIFSASDDLPPA</sequence>
<accession>A0AAD2JZ54</accession>
<name>A0AAD2JZ54_9AGAR</name>
<proteinExistence type="predicted"/>
<dbReference type="AlphaFoldDB" id="A0AAD2JZ54"/>
<dbReference type="EMBL" id="CAVNYO010000158">
    <property type="protein sequence ID" value="CAK5269995.1"/>
    <property type="molecule type" value="Genomic_DNA"/>
</dbReference>
<dbReference type="Proteomes" id="UP001295794">
    <property type="component" value="Unassembled WGS sequence"/>
</dbReference>
<evidence type="ECO:0000313" key="2">
    <source>
        <dbReference type="Proteomes" id="UP001295794"/>
    </source>
</evidence>
<reference evidence="1" key="1">
    <citation type="submission" date="2023-11" db="EMBL/GenBank/DDBJ databases">
        <authorList>
            <person name="De Vega J J."/>
            <person name="De Vega J J."/>
        </authorList>
    </citation>
    <scope>NUCLEOTIDE SEQUENCE</scope>
</reference>
<organism evidence="1 2">
    <name type="scientific">Mycena citricolor</name>
    <dbReference type="NCBI Taxonomy" id="2018698"/>
    <lineage>
        <taxon>Eukaryota</taxon>
        <taxon>Fungi</taxon>
        <taxon>Dikarya</taxon>
        <taxon>Basidiomycota</taxon>
        <taxon>Agaricomycotina</taxon>
        <taxon>Agaricomycetes</taxon>
        <taxon>Agaricomycetidae</taxon>
        <taxon>Agaricales</taxon>
        <taxon>Marasmiineae</taxon>
        <taxon>Mycenaceae</taxon>
        <taxon>Mycena</taxon>
    </lineage>
</organism>
<evidence type="ECO:0000313" key="1">
    <source>
        <dbReference type="EMBL" id="CAK5269995.1"/>
    </source>
</evidence>